<evidence type="ECO:0000256" key="5">
    <source>
        <dbReference type="ARBA" id="ARBA00022568"/>
    </source>
</evidence>
<dbReference type="GO" id="GO:0016529">
    <property type="term" value="C:sarcoplasmic reticulum"/>
    <property type="evidence" value="ECO:0007669"/>
    <property type="project" value="TreeGrafter"/>
</dbReference>
<dbReference type="PRINTS" id="PR00779">
    <property type="entry name" value="INSP3RECEPTR"/>
</dbReference>
<comment type="subunit">
    <text evidence="19">Homotetramer.</text>
</comment>
<dbReference type="Gene3D" id="1.25.10.30">
    <property type="entry name" value="IP3 receptor type 1 binding core, RIH domain"/>
    <property type="match status" value="1"/>
</dbReference>
<keyword evidence="17" id="KW-0968">Cytoplasmic vesicle</keyword>
<keyword evidence="14 19" id="KW-0675">Receptor</keyword>
<dbReference type="GO" id="GO:0005509">
    <property type="term" value="F:calcium ion binding"/>
    <property type="evidence" value="ECO:0007669"/>
    <property type="project" value="TreeGrafter"/>
</dbReference>
<dbReference type="Pfam" id="PF02815">
    <property type="entry name" value="MIR"/>
    <property type="match status" value="1"/>
</dbReference>
<dbReference type="InterPro" id="IPR000493">
    <property type="entry name" value="InsP3_rcpt"/>
</dbReference>
<evidence type="ECO:0000256" key="16">
    <source>
        <dbReference type="ARBA" id="ARBA00023303"/>
    </source>
</evidence>
<keyword evidence="6 19" id="KW-0107">Calcium channel</keyword>
<evidence type="ECO:0000256" key="4">
    <source>
        <dbReference type="ARBA" id="ARBA00022448"/>
    </source>
</evidence>
<keyword evidence="13 19" id="KW-0472">Membrane</keyword>
<keyword evidence="11" id="KW-1133">Transmembrane helix</keyword>
<keyword evidence="9 19" id="KW-0256">Endoplasmic reticulum</keyword>
<dbReference type="SUPFAM" id="SSF82109">
    <property type="entry name" value="MIR domain"/>
    <property type="match status" value="2"/>
</dbReference>
<evidence type="ECO:0000256" key="19">
    <source>
        <dbReference type="RuleBase" id="RU368044"/>
    </source>
</evidence>
<dbReference type="SUPFAM" id="SSF100909">
    <property type="entry name" value="IP3 receptor type 1 binding core, domain 2"/>
    <property type="match status" value="1"/>
</dbReference>
<evidence type="ECO:0000256" key="14">
    <source>
        <dbReference type="ARBA" id="ARBA00023170"/>
    </source>
</evidence>
<dbReference type="InterPro" id="IPR000699">
    <property type="entry name" value="RIH_dom"/>
</dbReference>
<evidence type="ECO:0000256" key="10">
    <source>
        <dbReference type="ARBA" id="ARBA00022837"/>
    </source>
</evidence>
<dbReference type="SMART" id="SM00472">
    <property type="entry name" value="MIR"/>
    <property type="match status" value="3"/>
</dbReference>
<gene>
    <name evidence="21" type="ORF">CgunFtcFv8_001138</name>
</gene>
<dbReference type="GO" id="GO:0030658">
    <property type="term" value="C:transport vesicle membrane"/>
    <property type="evidence" value="ECO:0007669"/>
    <property type="project" value="UniProtKB-SubCell"/>
</dbReference>
<dbReference type="GO" id="GO:0035091">
    <property type="term" value="F:phosphatidylinositol binding"/>
    <property type="evidence" value="ECO:0007669"/>
    <property type="project" value="TreeGrafter"/>
</dbReference>
<name>A0AAN8HPU1_CHAGU</name>
<evidence type="ECO:0000256" key="1">
    <source>
        <dbReference type="ARBA" id="ARBA00004477"/>
    </source>
</evidence>
<dbReference type="PROSITE" id="PS50919">
    <property type="entry name" value="MIR"/>
    <property type="match status" value="2"/>
</dbReference>
<evidence type="ECO:0000256" key="15">
    <source>
        <dbReference type="ARBA" id="ARBA00023286"/>
    </source>
</evidence>
<feature type="domain" description="MIR" evidence="20">
    <location>
        <begin position="261"/>
        <end position="335"/>
    </location>
</feature>
<dbReference type="GO" id="GO:0005886">
    <property type="term" value="C:plasma membrane"/>
    <property type="evidence" value="ECO:0007669"/>
    <property type="project" value="TreeGrafter"/>
</dbReference>
<keyword evidence="15 19" id="KW-1071">Ligand-gated ion channel</keyword>
<evidence type="ECO:0000256" key="12">
    <source>
        <dbReference type="ARBA" id="ARBA00023065"/>
    </source>
</evidence>
<proteinExistence type="inferred from homology"/>
<dbReference type="FunFam" id="2.80.10.50:FF:000002">
    <property type="entry name" value="Inositol 1,4,5-trisphosphate receptor type 2"/>
    <property type="match status" value="1"/>
</dbReference>
<dbReference type="PANTHER" id="PTHR13715:SF51">
    <property type="entry name" value="INOSITOL 1,4,5-TRISPHOSPHATE RECEPTOR TYPE 3"/>
    <property type="match status" value="1"/>
</dbReference>
<evidence type="ECO:0000256" key="7">
    <source>
        <dbReference type="ARBA" id="ARBA00022692"/>
    </source>
</evidence>
<dbReference type="FunFam" id="1.25.10.30:FF:000001">
    <property type="entry name" value="Inositol 1,4,5-trisphosphate receptor, type 2"/>
    <property type="match status" value="1"/>
</dbReference>
<dbReference type="InterPro" id="IPR035910">
    <property type="entry name" value="RyR/IP3R_RIH_dom_sf"/>
</dbReference>
<evidence type="ECO:0000256" key="13">
    <source>
        <dbReference type="ARBA" id="ARBA00023136"/>
    </source>
</evidence>
<comment type="subcellular location">
    <subcellularLocation>
        <location evidence="2">Cytoplasmic vesicle</location>
        <location evidence="2">Secretory vesicle membrane</location>
        <topology evidence="2">Multi-pass membrane protein</topology>
    </subcellularLocation>
    <subcellularLocation>
        <location evidence="1 19">Endoplasmic reticulum membrane</location>
        <topology evidence="1 19">Multi-pass membrane protein</topology>
    </subcellularLocation>
</comment>
<evidence type="ECO:0000313" key="22">
    <source>
        <dbReference type="Proteomes" id="UP001331515"/>
    </source>
</evidence>
<dbReference type="GO" id="GO:0051209">
    <property type="term" value="P:release of sequestered calcium ion into cytosol"/>
    <property type="evidence" value="ECO:0007669"/>
    <property type="project" value="UniProtKB-UniRule"/>
</dbReference>
<dbReference type="GO" id="GO:0005220">
    <property type="term" value="F:inositol 1,4,5-trisphosphate-gated calcium channel activity"/>
    <property type="evidence" value="ECO:0007669"/>
    <property type="project" value="UniProtKB-UniRule"/>
</dbReference>
<evidence type="ECO:0000313" key="21">
    <source>
        <dbReference type="EMBL" id="KAK5924244.1"/>
    </source>
</evidence>
<keyword evidence="10 19" id="KW-0106">Calcium</keyword>
<comment type="domain">
    <text evidence="19">The receptor contains a calcium channel in its C-terminal extremity. Its large N-terminal cytoplasmic region has the ligand-binding site in the N-terminus and modulatory sites in the middle portion immediately upstream of the channel region.</text>
</comment>
<keyword evidence="12 19" id="KW-0406">Ion transport</keyword>
<dbReference type="GO" id="GO:0030667">
    <property type="term" value="C:secretory granule membrane"/>
    <property type="evidence" value="ECO:0007669"/>
    <property type="project" value="TreeGrafter"/>
</dbReference>
<keyword evidence="16 19" id="KW-0407">Ion channel</keyword>
<evidence type="ECO:0000256" key="18">
    <source>
        <dbReference type="ARBA" id="ARBA00036634"/>
    </source>
</evidence>
<organism evidence="21 22">
    <name type="scientific">Champsocephalus gunnari</name>
    <name type="common">Mackerel icefish</name>
    <dbReference type="NCBI Taxonomy" id="52237"/>
    <lineage>
        <taxon>Eukaryota</taxon>
        <taxon>Metazoa</taxon>
        <taxon>Chordata</taxon>
        <taxon>Craniata</taxon>
        <taxon>Vertebrata</taxon>
        <taxon>Euteleostomi</taxon>
        <taxon>Actinopterygii</taxon>
        <taxon>Neopterygii</taxon>
        <taxon>Teleostei</taxon>
        <taxon>Neoteleostei</taxon>
        <taxon>Acanthomorphata</taxon>
        <taxon>Eupercaria</taxon>
        <taxon>Perciformes</taxon>
        <taxon>Notothenioidei</taxon>
        <taxon>Channichthyidae</taxon>
        <taxon>Champsocephalus</taxon>
    </lineage>
</organism>
<dbReference type="Gene3D" id="2.80.10.50">
    <property type="match status" value="2"/>
</dbReference>
<dbReference type="GO" id="GO:0005789">
    <property type="term" value="C:endoplasmic reticulum membrane"/>
    <property type="evidence" value="ECO:0007669"/>
    <property type="project" value="UniProtKB-SubCell"/>
</dbReference>
<keyword evidence="4 19" id="KW-0813">Transport</keyword>
<dbReference type="InterPro" id="IPR014821">
    <property type="entry name" value="Ins145_P3_rcpt"/>
</dbReference>
<dbReference type="PANTHER" id="PTHR13715">
    <property type="entry name" value="RYANODINE RECEPTOR AND IP3 RECEPTOR"/>
    <property type="match status" value="1"/>
</dbReference>
<comment type="catalytic activity">
    <reaction evidence="18">
        <text>Ca(2+)(in) = Ca(2+)(out)</text>
        <dbReference type="Rhea" id="RHEA:29671"/>
        <dbReference type="ChEBI" id="CHEBI:29108"/>
    </reaction>
</comment>
<dbReference type="GO" id="GO:0070679">
    <property type="term" value="F:inositol 1,4,5 trisphosphate binding"/>
    <property type="evidence" value="ECO:0007669"/>
    <property type="project" value="UniProtKB-UniRule"/>
</dbReference>
<protein>
    <recommendedName>
        <fullName evidence="19">Inositol 1,4,5-trisphosphate receptor</fullName>
    </recommendedName>
</protein>
<dbReference type="InterPro" id="IPR036300">
    <property type="entry name" value="MIR_dom_sf"/>
</dbReference>
<keyword evidence="8" id="KW-0677">Repeat</keyword>
<comment type="similarity">
    <text evidence="3 19">Belongs to the InsP3 receptor family.</text>
</comment>
<sequence length="781" mass="88849">MSDSASSFLHIGDIVSLYAEGTVNGFISTLGLVDDRCVVEPAAGDLENPPKKFRDCLFKVCPMSRYSAQKQFWKAKQAKHEKDKIADVVLLQKLQHASNLEQKQNETENKKVHGDVVKYGTVMQLLHMKSNKYLTVNKRLPALLEKNAMRVTLDGTGNEGSWLFIQPFWKLRANGDNVVVGDKVMLNPVNAGQPLHASNYELTDHPGCKEVNSVNCNTSWKINLFMMFSDNREEVLKGGEVPPAPTLCGRSRLSIMTLVVGGAGHWNSLYRFKHLATGNYLAAEENPGYKGDSAEPASVVDSSRTKRSHGERIKYKLVAVAHGNDIASLFELDPTTLQKTDSFVPRNSYVRLRHLCTNTWIQSTNVPIDIDEERPIRLMLGTCPTKEDKEAFAIVSVPVMEIRDLDFANDASAMLSTVVDQFGQGFISQNDRRFAIKLLEDVVFFVADVINSGQAVLDVNMSKANRERQKLMREQNILKQIFGILKAPFKDRGEGEGPLLRLEELADQKNSPYQYMFRLCYRVLRHSQEDYRKNQEHIAKQFGVMQSQIGYDILAEDTITALLHNNRKLLEKHITKTEVETFVSLVRKNREPRFLDYLSDLCVSNNVAIPVTQELICKCVLDPKNQDILIKTERRVPKDATPGGGEYIGMEDYGDDDEVWLVWTDKTNEKQEKGIRQLAQEARQGNAHDENVLTYYRYQLKLFARMCLDRQYLAIDEISKQLDVELIFLCMMDETLPFDLRASFCRLMLHAHVDRDPQELVTPVKFARLWTEIPSSITIKE</sequence>
<dbReference type="Proteomes" id="UP001331515">
    <property type="component" value="Unassembled WGS sequence"/>
</dbReference>
<reference evidence="21 22" key="1">
    <citation type="journal article" date="2023" name="Mol. Biol. Evol.">
        <title>Genomics of Secondarily Temperate Adaptation in the Only Non-Antarctic Icefish.</title>
        <authorList>
            <person name="Rivera-Colon A.G."/>
            <person name="Rayamajhi N."/>
            <person name="Minhas B.F."/>
            <person name="Madrigal G."/>
            <person name="Bilyk K.T."/>
            <person name="Yoon V."/>
            <person name="Hune M."/>
            <person name="Gregory S."/>
            <person name="Cheng C.H.C."/>
            <person name="Catchen J.M."/>
        </authorList>
    </citation>
    <scope>NUCLEOTIDE SEQUENCE [LARGE SCALE GENOMIC DNA]</scope>
    <source>
        <tissue evidence="21">White muscle</tissue>
    </source>
</reference>
<comment type="caution">
    <text evidence="21">The sequence shown here is derived from an EMBL/GenBank/DDBJ whole genome shotgun (WGS) entry which is preliminary data.</text>
</comment>
<keyword evidence="7" id="KW-0812">Transmembrane</keyword>
<dbReference type="EMBL" id="JAURVH010001521">
    <property type="protein sequence ID" value="KAK5924244.1"/>
    <property type="molecule type" value="Genomic_DNA"/>
</dbReference>
<dbReference type="AlphaFoldDB" id="A0AAN8HPU1"/>
<evidence type="ECO:0000256" key="3">
    <source>
        <dbReference type="ARBA" id="ARBA00009453"/>
    </source>
</evidence>
<dbReference type="InterPro" id="IPR015925">
    <property type="entry name" value="Ryanodine_IP3_receptor"/>
</dbReference>
<evidence type="ECO:0000259" key="20">
    <source>
        <dbReference type="PROSITE" id="PS50919"/>
    </source>
</evidence>
<keyword evidence="5 19" id="KW-0109">Calcium transport</keyword>
<dbReference type="Pfam" id="PF01365">
    <property type="entry name" value="RYDR_ITPR"/>
    <property type="match status" value="1"/>
</dbReference>
<comment type="function">
    <text evidence="19">Receptor for inositol 1,4,5-trisphosphate, a second messenger that mediates the release of intracellular calcium.</text>
</comment>
<evidence type="ECO:0000256" key="9">
    <source>
        <dbReference type="ARBA" id="ARBA00022824"/>
    </source>
</evidence>
<dbReference type="Pfam" id="PF08709">
    <property type="entry name" value="Ins145_P3_rec"/>
    <property type="match status" value="1"/>
</dbReference>
<evidence type="ECO:0000256" key="17">
    <source>
        <dbReference type="ARBA" id="ARBA00023329"/>
    </source>
</evidence>
<evidence type="ECO:0000256" key="6">
    <source>
        <dbReference type="ARBA" id="ARBA00022673"/>
    </source>
</evidence>
<evidence type="ECO:0000256" key="8">
    <source>
        <dbReference type="ARBA" id="ARBA00022737"/>
    </source>
</evidence>
<feature type="domain" description="MIR" evidence="20">
    <location>
        <begin position="114"/>
        <end position="174"/>
    </location>
</feature>
<evidence type="ECO:0000256" key="2">
    <source>
        <dbReference type="ARBA" id="ARBA00004638"/>
    </source>
</evidence>
<evidence type="ECO:0000256" key="11">
    <source>
        <dbReference type="ARBA" id="ARBA00022989"/>
    </source>
</evidence>
<dbReference type="InterPro" id="IPR016093">
    <property type="entry name" value="MIR_motif"/>
</dbReference>
<keyword evidence="22" id="KW-1185">Reference proteome</keyword>
<accession>A0AAN8HPU1</accession>